<dbReference type="InterPro" id="IPR003879">
    <property type="entry name" value="Butyrophylin_SPRY"/>
</dbReference>
<sequence length="551" mass="63380">MEEASLSAQDSLICPVCLDLFKDPVTIPCGHSYCMSCIEGCWDQDDQRGVYSCPQCRQTFTLRPVLKKSTALADLAERLRETGLQAAPPAVCYAGPGDVECDICTGRKLKAVKSCLVCLVSFCEIHLQPHHESPAYNKHKLVKASTRLQDRICSQHDRLLEIYCRTDQKMICYLCTMDEHKGHDTVSAAAERSEKQRQLGETQKNSKQRIQEREKELQELKQAVNSLRISAQTAVEDSERIFTEMIRSIERRRSEVRGQIRALEREELSLAEDHIEKLEQEIAELRKRNTEVEQLLHTEDHIHFLQSFQSLSAHCGHDELPSMTVYAFYFLEDMRKSVNEMKKTLEKCLSEKTVNIPEKVNNQLSLPVQPKTRQQFLQYSCQLTLDPSTANRKLCLSEGNRKVTMTTKAQSEPDHPDRFDWWLQVLCRESLCGRCYWEVEWSGRVSIAVSYKSISRKGGGKECGFGLNNQSWRLNCSHTHYSFMHDNNETKIPTFGSHSRIGVYLDHRAGILTFYRVSDTMTLLHRFQTTFTQPLYAGFWVYGSVQINNQL</sequence>
<dbReference type="InterPro" id="IPR001841">
    <property type="entry name" value="Znf_RING"/>
</dbReference>
<dbReference type="InterPro" id="IPR051051">
    <property type="entry name" value="E3_ubiq-ligase_TRIM/RNF"/>
</dbReference>
<evidence type="ECO:0000259" key="10">
    <source>
        <dbReference type="PROSITE" id="PS50188"/>
    </source>
</evidence>
<dbReference type="SMART" id="SM00336">
    <property type="entry name" value="BBOX"/>
    <property type="match status" value="1"/>
</dbReference>
<dbReference type="Pfam" id="PF00643">
    <property type="entry name" value="zf-B_box"/>
    <property type="match status" value="1"/>
</dbReference>
<evidence type="ECO:0000313" key="11">
    <source>
        <dbReference type="Proteomes" id="UP000504632"/>
    </source>
</evidence>
<dbReference type="GO" id="GO:0008270">
    <property type="term" value="F:zinc ion binding"/>
    <property type="evidence" value="ECO:0007669"/>
    <property type="project" value="UniProtKB-KW"/>
</dbReference>
<dbReference type="InterPro" id="IPR017907">
    <property type="entry name" value="Znf_RING_CS"/>
</dbReference>
<dbReference type="PROSITE" id="PS00518">
    <property type="entry name" value="ZF_RING_1"/>
    <property type="match status" value="1"/>
</dbReference>
<dbReference type="PROSITE" id="PS50188">
    <property type="entry name" value="B302_SPRY"/>
    <property type="match status" value="1"/>
</dbReference>
<dbReference type="Pfam" id="PF25600">
    <property type="entry name" value="TRIM_CC"/>
    <property type="match status" value="1"/>
</dbReference>
<dbReference type="GeneID" id="115826698"/>
<keyword evidence="4" id="KW-0862">Zinc</keyword>
<dbReference type="SUPFAM" id="SSF57845">
    <property type="entry name" value="B-box zinc-binding domain"/>
    <property type="match status" value="1"/>
</dbReference>
<dbReference type="InterPro" id="IPR013320">
    <property type="entry name" value="ConA-like_dom_sf"/>
</dbReference>
<keyword evidence="5" id="KW-0391">Immunity</keyword>
<dbReference type="SUPFAM" id="SSF49899">
    <property type="entry name" value="Concanavalin A-like lectins/glucanases"/>
    <property type="match status" value="1"/>
</dbReference>
<dbReference type="InterPro" id="IPR000315">
    <property type="entry name" value="Znf_B-box"/>
</dbReference>
<keyword evidence="3 6" id="KW-0863">Zinc-finger</keyword>
<dbReference type="InterPro" id="IPR001870">
    <property type="entry name" value="B30.2/SPRY"/>
</dbReference>
<dbReference type="InterPro" id="IPR043136">
    <property type="entry name" value="B30.2/SPRY_sf"/>
</dbReference>
<dbReference type="Pfam" id="PF13765">
    <property type="entry name" value="PRY"/>
    <property type="match status" value="1"/>
</dbReference>
<dbReference type="CDD" id="cd16040">
    <property type="entry name" value="SPRY_PRY_SNTX"/>
    <property type="match status" value="1"/>
</dbReference>
<evidence type="ECO:0000256" key="4">
    <source>
        <dbReference type="ARBA" id="ARBA00022833"/>
    </source>
</evidence>
<name>A0A6J2WRJ0_CHACN</name>
<dbReference type="InterPro" id="IPR003877">
    <property type="entry name" value="SPRY_dom"/>
</dbReference>
<dbReference type="PROSITE" id="PS50119">
    <property type="entry name" value="ZF_BBOX"/>
    <property type="match status" value="1"/>
</dbReference>
<dbReference type="OrthoDB" id="6105938at2759"/>
<dbReference type="Pfam" id="PF15227">
    <property type="entry name" value="zf-C3HC4_4"/>
    <property type="match status" value="1"/>
</dbReference>
<dbReference type="RefSeq" id="XP_030646446.1">
    <property type="nucleotide sequence ID" value="XM_030790586.1"/>
</dbReference>
<dbReference type="InParanoid" id="A0A6J2WRJ0"/>
<evidence type="ECO:0000256" key="7">
    <source>
        <dbReference type="SAM" id="Coils"/>
    </source>
</evidence>
<dbReference type="Gene3D" id="3.30.40.10">
    <property type="entry name" value="Zinc/RING finger domain, C3HC4 (zinc finger)"/>
    <property type="match status" value="1"/>
</dbReference>
<dbReference type="Gene3D" id="4.10.830.40">
    <property type="match status" value="1"/>
</dbReference>
<dbReference type="SMART" id="SM00449">
    <property type="entry name" value="SPRY"/>
    <property type="match status" value="1"/>
</dbReference>
<dbReference type="Gene3D" id="2.60.120.920">
    <property type="match status" value="1"/>
</dbReference>
<evidence type="ECO:0000256" key="3">
    <source>
        <dbReference type="ARBA" id="ARBA00022771"/>
    </source>
</evidence>
<evidence type="ECO:0000256" key="1">
    <source>
        <dbReference type="ARBA" id="ARBA00022588"/>
    </source>
</evidence>
<gene>
    <name evidence="12" type="primary">LOC115826698</name>
</gene>
<dbReference type="InterPro" id="IPR006574">
    <property type="entry name" value="PRY"/>
</dbReference>
<dbReference type="InterPro" id="IPR058030">
    <property type="entry name" value="TRIM8/14/16/25/29/45/65_CC"/>
</dbReference>
<dbReference type="AlphaFoldDB" id="A0A6J2WRJ0"/>
<dbReference type="InterPro" id="IPR013083">
    <property type="entry name" value="Znf_RING/FYVE/PHD"/>
</dbReference>
<dbReference type="GO" id="GO:0005737">
    <property type="term" value="C:cytoplasm"/>
    <property type="evidence" value="ECO:0007669"/>
    <property type="project" value="UniProtKB-ARBA"/>
</dbReference>
<keyword evidence="2" id="KW-0479">Metal-binding</keyword>
<evidence type="ECO:0000256" key="2">
    <source>
        <dbReference type="ARBA" id="ARBA00022723"/>
    </source>
</evidence>
<evidence type="ECO:0000256" key="5">
    <source>
        <dbReference type="ARBA" id="ARBA00022859"/>
    </source>
</evidence>
<dbReference type="SMART" id="SM00184">
    <property type="entry name" value="RING"/>
    <property type="match status" value="1"/>
</dbReference>
<feature type="coiled-coil region" evidence="7">
    <location>
        <begin position="203"/>
        <end position="295"/>
    </location>
</feature>
<organism evidence="11 12">
    <name type="scientific">Chanos chanos</name>
    <name type="common">Milkfish</name>
    <name type="synonym">Mugil chanos</name>
    <dbReference type="NCBI Taxonomy" id="29144"/>
    <lineage>
        <taxon>Eukaryota</taxon>
        <taxon>Metazoa</taxon>
        <taxon>Chordata</taxon>
        <taxon>Craniata</taxon>
        <taxon>Vertebrata</taxon>
        <taxon>Euteleostomi</taxon>
        <taxon>Actinopterygii</taxon>
        <taxon>Neopterygii</taxon>
        <taxon>Teleostei</taxon>
        <taxon>Ostariophysi</taxon>
        <taxon>Gonorynchiformes</taxon>
        <taxon>Chanidae</taxon>
        <taxon>Chanos</taxon>
    </lineage>
</organism>
<dbReference type="PROSITE" id="PS50089">
    <property type="entry name" value="ZF_RING_2"/>
    <property type="match status" value="1"/>
</dbReference>
<evidence type="ECO:0000313" key="12">
    <source>
        <dbReference type="RefSeq" id="XP_030646446.1"/>
    </source>
</evidence>
<dbReference type="SUPFAM" id="SSF57850">
    <property type="entry name" value="RING/U-box"/>
    <property type="match status" value="1"/>
</dbReference>
<dbReference type="GO" id="GO:0045087">
    <property type="term" value="P:innate immune response"/>
    <property type="evidence" value="ECO:0007669"/>
    <property type="project" value="UniProtKB-KW"/>
</dbReference>
<dbReference type="Pfam" id="PF00622">
    <property type="entry name" value="SPRY"/>
    <property type="match status" value="1"/>
</dbReference>
<protein>
    <submittedName>
        <fullName evidence="12">E3 ubiquitin-protein ligase TRIM16-like</fullName>
    </submittedName>
</protein>
<dbReference type="SMART" id="SM00589">
    <property type="entry name" value="PRY"/>
    <property type="match status" value="1"/>
</dbReference>
<feature type="domain" description="B30.2/SPRY" evidence="10">
    <location>
        <begin position="363"/>
        <end position="551"/>
    </location>
</feature>
<reference evidence="12" key="1">
    <citation type="submission" date="2025-08" db="UniProtKB">
        <authorList>
            <consortium name="RefSeq"/>
        </authorList>
    </citation>
    <scope>IDENTIFICATION</scope>
</reference>
<dbReference type="PRINTS" id="PR01407">
    <property type="entry name" value="BUTYPHLNCDUF"/>
</dbReference>
<dbReference type="PANTHER" id="PTHR25465:SF5">
    <property type="entry name" value="E3 UBIQUITIN_ISG15 LIGASE TRIM25-RELATED"/>
    <property type="match status" value="1"/>
</dbReference>
<keyword evidence="11" id="KW-1185">Reference proteome</keyword>
<keyword evidence="1" id="KW-0399">Innate immunity</keyword>
<dbReference type="Gene3D" id="3.30.160.60">
    <property type="entry name" value="Classic Zinc Finger"/>
    <property type="match status" value="1"/>
</dbReference>
<proteinExistence type="predicted"/>
<dbReference type="CDD" id="cd19769">
    <property type="entry name" value="Bbox2_TRIM16-like"/>
    <property type="match status" value="1"/>
</dbReference>
<evidence type="ECO:0000256" key="6">
    <source>
        <dbReference type="PROSITE-ProRule" id="PRU00024"/>
    </source>
</evidence>
<evidence type="ECO:0000259" key="8">
    <source>
        <dbReference type="PROSITE" id="PS50089"/>
    </source>
</evidence>
<feature type="domain" description="B box-type" evidence="9">
    <location>
        <begin position="148"/>
        <end position="188"/>
    </location>
</feature>
<keyword evidence="7" id="KW-0175">Coiled coil</keyword>
<dbReference type="Proteomes" id="UP000504632">
    <property type="component" value="Chromosome 1"/>
</dbReference>
<evidence type="ECO:0000259" key="9">
    <source>
        <dbReference type="PROSITE" id="PS50119"/>
    </source>
</evidence>
<dbReference type="PANTHER" id="PTHR25465">
    <property type="entry name" value="B-BOX DOMAIN CONTAINING"/>
    <property type="match status" value="1"/>
</dbReference>
<accession>A0A6J2WRJ0</accession>
<feature type="domain" description="RING-type" evidence="8">
    <location>
        <begin position="14"/>
        <end position="57"/>
    </location>
</feature>